<dbReference type="PANTHER" id="PTHR47723">
    <property type="entry name" value="OS05G0353850 PROTEIN"/>
    <property type="match status" value="1"/>
</dbReference>
<evidence type="ECO:0000313" key="3">
    <source>
        <dbReference type="EMBL" id="KAF6148117.1"/>
    </source>
</evidence>
<dbReference type="InterPro" id="IPR053151">
    <property type="entry name" value="RNase_H-like"/>
</dbReference>
<protein>
    <submittedName>
        <fullName evidence="3">Uncharacterized protein</fullName>
    </submittedName>
</protein>
<feature type="domain" description="RNase H type-1" evidence="1">
    <location>
        <begin position="335"/>
        <end position="451"/>
    </location>
</feature>
<gene>
    <name evidence="3" type="ORF">GIB67_011892</name>
</gene>
<dbReference type="EMBL" id="JACGCM010001854">
    <property type="protein sequence ID" value="KAF6148117.1"/>
    <property type="molecule type" value="Genomic_DNA"/>
</dbReference>
<dbReference type="AlphaFoldDB" id="A0A7J7LZT1"/>
<feature type="domain" description="Reverse transcriptase zinc-binding" evidence="2">
    <location>
        <begin position="144"/>
        <end position="228"/>
    </location>
</feature>
<name>A0A7J7LZT1_9MAGN</name>
<dbReference type="SUPFAM" id="SSF53098">
    <property type="entry name" value="Ribonuclease H-like"/>
    <property type="match status" value="1"/>
</dbReference>
<dbReference type="Pfam" id="PF13966">
    <property type="entry name" value="zf-RVT"/>
    <property type="match status" value="1"/>
</dbReference>
<proteinExistence type="predicted"/>
<dbReference type="Proteomes" id="UP000541444">
    <property type="component" value="Unassembled WGS sequence"/>
</dbReference>
<evidence type="ECO:0000259" key="2">
    <source>
        <dbReference type="Pfam" id="PF13966"/>
    </source>
</evidence>
<dbReference type="InterPro" id="IPR012337">
    <property type="entry name" value="RNaseH-like_sf"/>
</dbReference>
<dbReference type="InterPro" id="IPR044730">
    <property type="entry name" value="RNase_H-like_dom_plant"/>
</dbReference>
<dbReference type="GO" id="GO:0003676">
    <property type="term" value="F:nucleic acid binding"/>
    <property type="evidence" value="ECO:0007669"/>
    <property type="project" value="InterPro"/>
</dbReference>
<evidence type="ECO:0000313" key="4">
    <source>
        <dbReference type="Proteomes" id="UP000541444"/>
    </source>
</evidence>
<dbReference type="CDD" id="cd06222">
    <property type="entry name" value="RNase_H_like"/>
    <property type="match status" value="1"/>
</dbReference>
<dbReference type="InterPro" id="IPR026960">
    <property type="entry name" value="RVT-Znf"/>
</dbReference>
<sequence>MMKLAWNFLNPKDEWDEFMRAKFIIKSGNFSTITKGSSIWAGVRGALEDVSAHSGWVIGDGKCIDLWRDNWCSPLSLKDMINDDAIPWTDLNAKVSYIIFEGRWSIPYNLQLIFDRFGVDIHSIKINHHKPDRRVWKPDLIGKFSTKGAFETIRNKGQQNLWFKFLFRSAIHPRLSMWGWRLCHGKLPTDDNVQKKGITLASHCCLCANNSESIHHLFWDCSLSNCLWTWLEDLFQVQILDKNLKSFLKIGDSMSPYLKDLWFGAVWGGTNLIWLARNNNIFEEKSFSLDQEKRKWYKQIYETAMLTRGCMNNSLADLSFLHKIELPNHGEIKINTDGAARGNPRKGSIGCIFRDSEGKILGSFAQGLGLVSNYTAECMEIIKGVDLAASNGWLIAWVESDFKAVVEAFHSDIIPWILEAEWANVKQSIQQIRISATWREANFSVDALSKRGAYLLDGLCEFSLSRPEFLKKIKIPM</sequence>
<evidence type="ECO:0000259" key="1">
    <source>
        <dbReference type="Pfam" id="PF13456"/>
    </source>
</evidence>
<dbReference type="Pfam" id="PF13456">
    <property type="entry name" value="RVT_3"/>
    <property type="match status" value="1"/>
</dbReference>
<reference evidence="3 4" key="1">
    <citation type="journal article" date="2020" name="IScience">
        <title>Genome Sequencing of the Endangered Kingdonia uniflora (Circaeasteraceae, Ranunculales) Reveals Potential Mechanisms of Evolutionary Specialization.</title>
        <authorList>
            <person name="Sun Y."/>
            <person name="Deng T."/>
            <person name="Zhang A."/>
            <person name="Moore M.J."/>
            <person name="Landis J.B."/>
            <person name="Lin N."/>
            <person name="Zhang H."/>
            <person name="Zhang X."/>
            <person name="Huang J."/>
            <person name="Zhang X."/>
            <person name="Sun H."/>
            <person name="Wang H."/>
        </authorList>
    </citation>
    <scope>NUCLEOTIDE SEQUENCE [LARGE SCALE GENOMIC DNA]</scope>
    <source>
        <strain evidence="3">TB1705</strain>
        <tissue evidence="3">Leaf</tissue>
    </source>
</reference>
<comment type="caution">
    <text evidence="3">The sequence shown here is derived from an EMBL/GenBank/DDBJ whole genome shotgun (WGS) entry which is preliminary data.</text>
</comment>
<keyword evidence="4" id="KW-1185">Reference proteome</keyword>
<dbReference type="OrthoDB" id="1301355at2759"/>
<dbReference type="InterPro" id="IPR002156">
    <property type="entry name" value="RNaseH_domain"/>
</dbReference>
<organism evidence="3 4">
    <name type="scientific">Kingdonia uniflora</name>
    <dbReference type="NCBI Taxonomy" id="39325"/>
    <lineage>
        <taxon>Eukaryota</taxon>
        <taxon>Viridiplantae</taxon>
        <taxon>Streptophyta</taxon>
        <taxon>Embryophyta</taxon>
        <taxon>Tracheophyta</taxon>
        <taxon>Spermatophyta</taxon>
        <taxon>Magnoliopsida</taxon>
        <taxon>Ranunculales</taxon>
        <taxon>Circaeasteraceae</taxon>
        <taxon>Kingdonia</taxon>
    </lineage>
</organism>
<dbReference type="PANTHER" id="PTHR47723:SF23">
    <property type="entry name" value="REVERSE TRANSCRIPTASE-LIKE PROTEIN"/>
    <property type="match status" value="1"/>
</dbReference>
<accession>A0A7J7LZT1</accession>
<dbReference type="Gene3D" id="3.30.420.10">
    <property type="entry name" value="Ribonuclease H-like superfamily/Ribonuclease H"/>
    <property type="match status" value="1"/>
</dbReference>
<dbReference type="GO" id="GO:0004523">
    <property type="term" value="F:RNA-DNA hybrid ribonuclease activity"/>
    <property type="evidence" value="ECO:0007669"/>
    <property type="project" value="InterPro"/>
</dbReference>
<dbReference type="InterPro" id="IPR036397">
    <property type="entry name" value="RNaseH_sf"/>
</dbReference>